<dbReference type="GO" id="GO:0008270">
    <property type="term" value="F:zinc ion binding"/>
    <property type="evidence" value="ECO:0007669"/>
    <property type="project" value="UniProtKB-KW"/>
</dbReference>
<dbReference type="FunFam" id="3.30.160.60:FF:001016">
    <property type="entry name" value="zinc finger protein 850-like"/>
    <property type="match status" value="1"/>
</dbReference>
<name>A0AAV2RKQ6_MEGNR</name>
<keyword evidence="4 7" id="KW-0863">Zinc-finger</keyword>
<evidence type="ECO:0000256" key="5">
    <source>
        <dbReference type="ARBA" id="ARBA00022833"/>
    </source>
</evidence>
<dbReference type="PANTHER" id="PTHR23235:SF142">
    <property type="entry name" value="ZINC FINGER PROTEIN 384"/>
    <property type="match status" value="1"/>
</dbReference>
<evidence type="ECO:0000313" key="10">
    <source>
        <dbReference type="Proteomes" id="UP001497623"/>
    </source>
</evidence>
<evidence type="ECO:0000256" key="7">
    <source>
        <dbReference type="PROSITE-ProRule" id="PRU00042"/>
    </source>
</evidence>
<evidence type="ECO:0000259" key="8">
    <source>
        <dbReference type="PROSITE" id="PS50157"/>
    </source>
</evidence>
<dbReference type="FunFam" id="3.30.160.60:FF:002343">
    <property type="entry name" value="Zinc finger protein 33A"/>
    <property type="match status" value="1"/>
</dbReference>
<keyword evidence="6" id="KW-0539">Nucleus</keyword>
<gene>
    <name evidence="9" type="ORF">MNOR_LOCUS25718</name>
</gene>
<protein>
    <recommendedName>
        <fullName evidence="8">C2H2-type domain-containing protein</fullName>
    </recommendedName>
</protein>
<proteinExistence type="inferred from homology"/>
<organism evidence="9 10">
    <name type="scientific">Meganyctiphanes norvegica</name>
    <name type="common">Northern krill</name>
    <name type="synonym">Thysanopoda norvegica</name>
    <dbReference type="NCBI Taxonomy" id="48144"/>
    <lineage>
        <taxon>Eukaryota</taxon>
        <taxon>Metazoa</taxon>
        <taxon>Ecdysozoa</taxon>
        <taxon>Arthropoda</taxon>
        <taxon>Crustacea</taxon>
        <taxon>Multicrustacea</taxon>
        <taxon>Malacostraca</taxon>
        <taxon>Eumalacostraca</taxon>
        <taxon>Eucarida</taxon>
        <taxon>Euphausiacea</taxon>
        <taxon>Euphausiidae</taxon>
        <taxon>Meganyctiphanes</taxon>
    </lineage>
</organism>
<feature type="non-terminal residue" evidence="9">
    <location>
        <position position="112"/>
    </location>
</feature>
<dbReference type="AlphaFoldDB" id="A0AAV2RKQ6"/>
<dbReference type="PROSITE" id="PS50157">
    <property type="entry name" value="ZINC_FINGER_C2H2_2"/>
    <property type="match status" value="2"/>
</dbReference>
<comment type="similarity">
    <text evidence="1">Belongs to the krueppel C2H2-type zinc-finger protein family.</text>
</comment>
<evidence type="ECO:0000256" key="1">
    <source>
        <dbReference type="ARBA" id="ARBA00006991"/>
    </source>
</evidence>
<dbReference type="GO" id="GO:0000978">
    <property type="term" value="F:RNA polymerase II cis-regulatory region sequence-specific DNA binding"/>
    <property type="evidence" value="ECO:0007669"/>
    <property type="project" value="TreeGrafter"/>
</dbReference>
<dbReference type="InterPro" id="IPR013087">
    <property type="entry name" value="Znf_C2H2_type"/>
</dbReference>
<dbReference type="Proteomes" id="UP001497623">
    <property type="component" value="Unassembled WGS sequence"/>
</dbReference>
<sequence>MHQMSIKCAKLHVIDDLVKEEIEIQEEPLEILEGKVIVKAEIRVDRLAFLKKDHLTEHLMVHTGEKTHQCNQCGKYFSLIRTLTRHMTHTGEKPHQCNQCGKDFSQISNLTK</sequence>
<keyword evidence="10" id="KW-1185">Reference proteome</keyword>
<feature type="domain" description="C2H2-type" evidence="8">
    <location>
        <begin position="95"/>
        <end position="112"/>
    </location>
</feature>
<dbReference type="Gene3D" id="3.30.160.60">
    <property type="entry name" value="Classic Zinc Finger"/>
    <property type="match status" value="2"/>
</dbReference>
<dbReference type="SUPFAM" id="SSF57667">
    <property type="entry name" value="beta-beta-alpha zinc fingers"/>
    <property type="match status" value="1"/>
</dbReference>
<reference evidence="9 10" key="1">
    <citation type="submission" date="2024-05" db="EMBL/GenBank/DDBJ databases">
        <authorList>
            <person name="Wallberg A."/>
        </authorList>
    </citation>
    <scope>NUCLEOTIDE SEQUENCE [LARGE SCALE GENOMIC DNA]</scope>
</reference>
<dbReference type="InterPro" id="IPR036236">
    <property type="entry name" value="Znf_C2H2_sf"/>
</dbReference>
<evidence type="ECO:0000256" key="2">
    <source>
        <dbReference type="ARBA" id="ARBA00022723"/>
    </source>
</evidence>
<dbReference type="EMBL" id="CAXKWB010024876">
    <property type="protein sequence ID" value="CAL4126825.1"/>
    <property type="molecule type" value="Genomic_DNA"/>
</dbReference>
<comment type="caution">
    <text evidence="9">The sequence shown here is derived from an EMBL/GenBank/DDBJ whole genome shotgun (WGS) entry which is preliminary data.</text>
</comment>
<dbReference type="PANTHER" id="PTHR23235">
    <property type="entry name" value="KRUEPPEL-LIKE TRANSCRIPTION FACTOR"/>
    <property type="match status" value="1"/>
</dbReference>
<evidence type="ECO:0000256" key="6">
    <source>
        <dbReference type="ARBA" id="ARBA00023242"/>
    </source>
</evidence>
<dbReference type="Pfam" id="PF00096">
    <property type="entry name" value="zf-C2H2"/>
    <property type="match status" value="2"/>
</dbReference>
<keyword evidence="3" id="KW-0677">Repeat</keyword>
<keyword evidence="5" id="KW-0862">Zinc</keyword>
<evidence type="ECO:0000256" key="3">
    <source>
        <dbReference type="ARBA" id="ARBA00022737"/>
    </source>
</evidence>
<evidence type="ECO:0000256" key="4">
    <source>
        <dbReference type="ARBA" id="ARBA00022771"/>
    </source>
</evidence>
<keyword evidence="2" id="KW-0479">Metal-binding</keyword>
<feature type="domain" description="C2H2-type" evidence="8">
    <location>
        <begin position="68"/>
        <end position="94"/>
    </location>
</feature>
<accession>A0AAV2RKQ6</accession>
<evidence type="ECO:0000313" key="9">
    <source>
        <dbReference type="EMBL" id="CAL4126825.1"/>
    </source>
</evidence>
<dbReference type="GO" id="GO:0000981">
    <property type="term" value="F:DNA-binding transcription factor activity, RNA polymerase II-specific"/>
    <property type="evidence" value="ECO:0007669"/>
    <property type="project" value="TreeGrafter"/>
</dbReference>